<dbReference type="RefSeq" id="WP_126778145.1">
    <property type="nucleotide sequence ID" value="NZ_NGJU01000002.1"/>
</dbReference>
<comment type="caution">
    <text evidence="2">The sequence shown here is derived from an EMBL/GenBank/DDBJ whole genome shotgun (WGS) entry which is preliminary data.</text>
</comment>
<keyword evidence="3" id="KW-1185">Reference proteome</keyword>
<dbReference type="AlphaFoldDB" id="A0A429ZUM7"/>
<dbReference type="GeneID" id="98567060"/>
<keyword evidence="1" id="KW-0472">Membrane</keyword>
<evidence type="ECO:0000256" key="1">
    <source>
        <dbReference type="SAM" id="Phobius"/>
    </source>
</evidence>
<evidence type="ECO:0008006" key="4">
    <source>
        <dbReference type="Google" id="ProtNLM"/>
    </source>
</evidence>
<dbReference type="EMBL" id="NGJU01000002">
    <property type="protein sequence ID" value="RST97399.1"/>
    <property type="molecule type" value="Genomic_DNA"/>
</dbReference>
<protein>
    <recommendedName>
        <fullName evidence="4">ABC3 transporter permease protein domain-containing protein</fullName>
    </recommendedName>
</protein>
<accession>A0A429ZUM7</accession>
<feature type="transmembrane region" description="Helical" evidence="1">
    <location>
        <begin position="132"/>
        <end position="154"/>
    </location>
</feature>
<name>A0A429ZUM7_9ENTE</name>
<organism evidence="2 3">
    <name type="scientific">Vagococcus salmoninarum</name>
    <dbReference type="NCBI Taxonomy" id="2739"/>
    <lineage>
        <taxon>Bacteria</taxon>
        <taxon>Bacillati</taxon>
        <taxon>Bacillota</taxon>
        <taxon>Bacilli</taxon>
        <taxon>Lactobacillales</taxon>
        <taxon>Enterococcaceae</taxon>
        <taxon>Vagococcus</taxon>
    </lineage>
</organism>
<feature type="transmembrane region" description="Helical" evidence="1">
    <location>
        <begin position="68"/>
        <end position="92"/>
    </location>
</feature>
<reference evidence="2 3" key="1">
    <citation type="submission" date="2017-05" db="EMBL/GenBank/DDBJ databases">
        <title>Vagococcus spp. assemblies.</title>
        <authorList>
            <person name="Gulvik C.A."/>
        </authorList>
    </citation>
    <scope>NUCLEOTIDE SEQUENCE [LARGE SCALE GENOMIC DNA]</scope>
    <source>
        <strain evidence="2 3">NCFB 2777</strain>
    </source>
</reference>
<evidence type="ECO:0000313" key="3">
    <source>
        <dbReference type="Proteomes" id="UP000287239"/>
    </source>
</evidence>
<dbReference type="Proteomes" id="UP000287239">
    <property type="component" value="Unassembled WGS sequence"/>
</dbReference>
<feature type="transmembrane region" description="Helical" evidence="1">
    <location>
        <begin position="26"/>
        <end position="47"/>
    </location>
</feature>
<feature type="transmembrane region" description="Helical" evidence="1">
    <location>
        <begin position="175"/>
        <end position="196"/>
    </location>
</feature>
<sequence>MTALITSSWDLRKNNWLAYCLNDLKLAGFTFISLYLGLLTTYLIGINQYEKALTAKHFDLQEVNTSPMLLLLLGAGLFSLFSLTLIIILYGLTTALIELKQELILKKSEHLTKLLLGRTSLQLSQEILMEKFMMMPLIFFCSGSLSFWLFSLTAKTLKQTFLLARENFPHIIKTSLTFISLWLVLMPASLICYYYWLKKKINTTA</sequence>
<evidence type="ECO:0000313" key="2">
    <source>
        <dbReference type="EMBL" id="RST97399.1"/>
    </source>
</evidence>
<keyword evidence="1" id="KW-1133">Transmembrane helix</keyword>
<keyword evidence="1" id="KW-0812">Transmembrane</keyword>
<proteinExistence type="predicted"/>
<gene>
    <name evidence="2" type="ORF">CBF35_01655</name>
</gene>